<dbReference type="GO" id="GO:0070286">
    <property type="term" value="P:axonemal dynein complex assembly"/>
    <property type="evidence" value="ECO:0007669"/>
    <property type="project" value="InterPro"/>
</dbReference>
<evidence type="ECO:0000256" key="2">
    <source>
        <dbReference type="ARBA" id="ARBA00023054"/>
    </source>
</evidence>
<protein>
    <recommendedName>
        <fullName evidence="9">Dynein regulatory complex protein 1</fullName>
    </recommendedName>
</protein>
<dbReference type="GO" id="GO:0005858">
    <property type="term" value="C:axonemal dynein complex"/>
    <property type="evidence" value="ECO:0007669"/>
    <property type="project" value="InterPro"/>
</dbReference>
<keyword evidence="2 3" id="KW-0175">Coiled coil</keyword>
<comment type="caution">
    <text evidence="7">The sequence shown here is derived from an EMBL/GenBank/DDBJ whole genome shotgun (WGS) entry which is preliminary data.</text>
</comment>
<feature type="compositionally biased region" description="Polar residues" evidence="4">
    <location>
        <begin position="32"/>
        <end position="48"/>
    </location>
</feature>
<proteinExistence type="inferred from homology"/>
<evidence type="ECO:0000259" key="5">
    <source>
        <dbReference type="Pfam" id="PF14772"/>
    </source>
</evidence>
<feature type="compositionally biased region" description="Polar residues" evidence="4">
    <location>
        <begin position="1"/>
        <end position="14"/>
    </location>
</feature>
<sequence length="692" mass="79704">MAPTSEAQEFNTNVADKDERQRIRRARVEARSQSSQEQTTAKMRNANSRAEESKGQQQIANSLSHLDKKKSSGITSVTDIRVAADFRENQRRINEELLRQDRLQRLQEEAVRSGKQNAAVEMKWAELLDQNMPQELHKEILQQKSACAHIIASKDGLIREFQQQLKSKDEEYVKALKQQADDIEEMLTRMRLEFKELQEEYEVELEAIEAAFLSERDALLNNNKASIDSLFEKRRANEQAFMQAKQQREEKYQQEISDLLVKDTEEYNKLKIKLETDIQTLEQQLEEMRATYQLNTEKLEYNYRVLTERDNENTSTLQKQKKKLTKIKDDLSKIVSKYHKDDARDRKKNEDLSEEYRRITKQYKDLQSKFRHFELADNKKFEAVWNMHEEEVDQYVEQALKADKIVNEQLLGWTWRSPDLEIVRNPLLMGADEDGDGQYTLEELEAQKQKLKDEEEAKKVHVPADKIRSIVSLVAEEAGFILDKGVKAAIDSLPPADASLAQAQALLQALGVESEADVAALSKYFFVEVKREKDPMEEMTENAEGGEGGDEAGEAMERLQKLIQPNQVVQAINKFVSDRKGDAESGPAAKFMQQVEGEGKEAAEKKKPSEEKMFWDRMANVISASNWGTWKHLEDSLKSYNGLLESRATGIHNVNDLSEQNQKLKELLNQYLGSRINEELIIPPTDTIKLGK</sequence>
<comment type="similarity">
    <text evidence="1">Belongs to the DRC1 family.</text>
</comment>
<feature type="coiled-coil region" evidence="3">
    <location>
        <begin position="242"/>
        <end position="298"/>
    </location>
</feature>
<dbReference type="PANTHER" id="PTHR21625">
    <property type="entry name" value="NYD-SP28 PROTEIN"/>
    <property type="match status" value="1"/>
</dbReference>
<keyword evidence="8" id="KW-1185">Reference proteome</keyword>
<dbReference type="AlphaFoldDB" id="A0A9W7LFL0"/>
<feature type="coiled-coil region" evidence="3">
    <location>
        <begin position="158"/>
        <end position="211"/>
    </location>
</feature>
<evidence type="ECO:0000313" key="7">
    <source>
        <dbReference type="EMBL" id="GMI49240.1"/>
    </source>
</evidence>
<accession>A0A9W7LFL0</accession>
<evidence type="ECO:0000313" key="8">
    <source>
        <dbReference type="Proteomes" id="UP001165065"/>
    </source>
</evidence>
<name>A0A9W7LFL0_9STRA</name>
<evidence type="ECO:0000256" key="3">
    <source>
        <dbReference type="SAM" id="Coils"/>
    </source>
</evidence>
<feature type="compositionally biased region" description="Basic and acidic residues" evidence="4">
    <location>
        <begin position="15"/>
        <end position="30"/>
    </location>
</feature>
<dbReference type="GO" id="GO:0003352">
    <property type="term" value="P:regulation of cilium movement"/>
    <property type="evidence" value="ECO:0007669"/>
    <property type="project" value="TreeGrafter"/>
</dbReference>
<dbReference type="GO" id="GO:0060285">
    <property type="term" value="P:cilium-dependent cell motility"/>
    <property type="evidence" value="ECO:0007669"/>
    <property type="project" value="TreeGrafter"/>
</dbReference>
<dbReference type="Pfam" id="PF14772">
    <property type="entry name" value="NYD-SP28"/>
    <property type="match status" value="1"/>
</dbReference>
<dbReference type="EMBL" id="BRYA01000481">
    <property type="protein sequence ID" value="GMI49240.1"/>
    <property type="molecule type" value="Genomic_DNA"/>
</dbReference>
<dbReference type="InterPro" id="IPR039505">
    <property type="entry name" value="DRC1/2_N"/>
</dbReference>
<evidence type="ECO:0000256" key="4">
    <source>
        <dbReference type="SAM" id="MobiDB-lite"/>
    </source>
</evidence>
<feature type="domain" description="Dynein regulatory complex protein 1/2 N-terminal" evidence="5">
    <location>
        <begin position="82"/>
        <end position="183"/>
    </location>
</feature>
<feature type="compositionally biased region" description="Polar residues" evidence="4">
    <location>
        <begin position="55"/>
        <end position="64"/>
    </location>
</feature>
<evidence type="ECO:0008006" key="9">
    <source>
        <dbReference type="Google" id="ProtNLM"/>
    </source>
</evidence>
<gene>
    <name evidence="7" type="ORF">TrCOL_g12826</name>
</gene>
<dbReference type="OrthoDB" id="10260459at2759"/>
<dbReference type="InterPro" id="IPR029440">
    <property type="entry name" value="DRC1_C"/>
</dbReference>
<dbReference type="Proteomes" id="UP001165065">
    <property type="component" value="Unassembled WGS sequence"/>
</dbReference>
<organism evidence="7 8">
    <name type="scientific">Triparma columacea</name>
    <dbReference type="NCBI Taxonomy" id="722753"/>
    <lineage>
        <taxon>Eukaryota</taxon>
        <taxon>Sar</taxon>
        <taxon>Stramenopiles</taxon>
        <taxon>Ochrophyta</taxon>
        <taxon>Bolidophyceae</taxon>
        <taxon>Parmales</taxon>
        <taxon>Triparmaceae</taxon>
        <taxon>Triparma</taxon>
    </lineage>
</organism>
<evidence type="ECO:0000259" key="6">
    <source>
        <dbReference type="Pfam" id="PF14775"/>
    </source>
</evidence>
<evidence type="ECO:0000256" key="1">
    <source>
        <dbReference type="ARBA" id="ARBA00009688"/>
    </source>
</evidence>
<dbReference type="Pfam" id="PF14775">
    <property type="entry name" value="NYD-SP28_assoc"/>
    <property type="match status" value="1"/>
</dbReference>
<dbReference type="InterPro" id="IPR039750">
    <property type="entry name" value="DRC1/DRC2"/>
</dbReference>
<feature type="domain" description="Dynein regulatory complex protein 1 C-terminal" evidence="6">
    <location>
        <begin position="614"/>
        <end position="672"/>
    </location>
</feature>
<dbReference type="PANTHER" id="PTHR21625:SF1">
    <property type="entry name" value="DYNEIN REGULATORY COMPLEX PROTEIN 1"/>
    <property type="match status" value="1"/>
</dbReference>
<reference evidence="8" key="1">
    <citation type="journal article" date="2023" name="Commun. Biol.">
        <title>Genome analysis of Parmales, the sister group of diatoms, reveals the evolutionary specialization of diatoms from phago-mixotrophs to photoautotrophs.</title>
        <authorList>
            <person name="Ban H."/>
            <person name="Sato S."/>
            <person name="Yoshikawa S."/>
            <person name="Yamada K."/>
            <person name="Nakamura Y."/>
            <person name="Ichinomiya M."/>
            <person name="Sato N."/>
            <person name="Blanc-Mathieu R."/>
            <person name="Endo H."/>
            <person name="Kuwata A."/>
            <person name="Ogata H."/>
        </authorList>
    </citation>
    <scope>NUCLEOTIDE SEQUENCE [LARGE SCALE GENOMIC DNA]</scope>
</reference>
<feature type="region of interest" description="Disordered" evidence="4">
    <location>
        <begin position="1"/>
        <end position="72"/>
    </location>
</feature>